<accession>A0A2T3IWG6</accession>
<name>A0A2T3IWG6_9GAMM</name>
<reference evidence="1 2" key="1">
    <citation type="submission" date="2018-03" db="EMBL/GenBank/DDBJ databases">
        <title>Whole genome sequencing of Histamine producing bacteria.</title>
        <authorList>
            <person name="Butler K."/>
        </authorList>
    </citation>
    <scope>NUCLEOTIDE SEQUENCE [LARGE SCALE GENOMIC DNA]</scope>
    <source>
        <strain evidence="1 2">JCM 13586</strain>
    </source>
</reference>
<dbReference type="RefSeq" id="WP_107350096.1">
    <property type="nucleotide sequence ID" value="NZ_PYMH01000008.1"/>
</dbReference>
<gene>
    <name evidence="1" type="ORF">C9I99_17245</name>
</gene>
<proteinExistence type="predicted"/>
<dbReference type="EMBL" id="PYMH01000008">
    <property type="protein sequence ID" value="PSU32789.1"/>
    <property type="molecule type" value="Genomic_DNA"/>
</dbReference>
<sequence length="240" mass="27716">MDNYQLFVLNCVSYSDLNTSEENIFGSLLTLRIKGYFDFHGHNVMPVDQHDHYCTNLLLCEKSGDEYYPLACAKVINYSDCQERGMKFPPVDILENSQNKEALDSVNRLIEQAKVAGEDITYDCSFTICPDKRGNHNSAHVAKYLLASWLSYHHHNNINQFILSATIKTKTDRTFSRLGCKPVCSDTFYKLYSINYEQALMMNFDDYSHQALRWIKDARGLWENRIEIGKKEKEPALNVA</sequence>
<organism evidence="1 2">
    <name type="scientific">Photobacterium lutimaris</name>
    <dbReference type="NCBI Taxonomy" id="388278"/>
    <lineage>
        <taxon>Bacteria</taxon>
        <taxon>Pseudomonadati</taxon>
        <taxon>Pseudomonadota</taxon>
        <taxon>Gammaproteobacteria</taxon>
        <taxon>Vibrionales</taxon>
        <taxon>Vibrionaceae</taxon>
        <taxon>Photobacterium</taxon>
    </lineage>
</organism>
<protein>
    <recommendedName>
        <fullName evidence="3">N-acetyltransferase</fullName>
    </recommendedName>
</protein>
<evidence type="ECO:0000313" key="2">
    <source>
        <dbReference type="Proteomes" id="UP000241222"/>
    </source>
</evidence>
<dbReference type="OrthoDB" id="9553869at2"/>
<evidence type="ECO:0008006" key="3">
    <source>
        <dbReference type="Google" id="ProtNLM"/>
    </source>
</evidence>
<keyword evidence="2" id="KW-1185">Reference proteome</keyword>
<evidence type="ECO:0000313" key="1">
    <source>
        <dbReference type="EMBL" id="PSU32789.1"/>
    </source>
</evidence>
<dbReference type="Proteomes" id="UP000241222">
    <property type="component" value="Unassembled WGS sequence"/>
</dbReference>
<dbReference type="AlphaFoldDB" id="A0A2T3IWG6"/>
<comment type="caution">
    <text evidence="1">The sequence shown here is derived from an EMBL/GenBank/DDBJ whole genome shotgun (WGS) entry which is preliminary data.</text>
</comment>